<evidence type="ECO:0000313" key="1">
    <source>
        <dbReference type="EMBL" id="GLQ31625.1"/>
    </source>
</evidence>
<dbReference type="InterPro" id="IPR010982">
    <property type="entry name" value="Lambda_DNA-bd_dom_sf"/>
</dbReference>
<evidence type="ECO:0000313" key="2">
    <source>
        <dbReference type="Proteomes" id="UP001161389"/>
    </source>
</evidence>
<dbReference type="GO" id="GO:0003677">
    <property type="term" value="F:DNA binding"/>
    <property type="evidence" value="ECO:0007669"/>
    <property type="project" value="InterPro"/>
</dbReference>
<dbReference type="EMBL" id="BSNM01000014">
    <property type="protein sequence ID" value="GLQ31625.1"/>
    <property type="molecule type" value="Genomic_DNA"/>
</dbReference>
<accession>A0AA37SAR5</accession>
<organism evidence="1 2">
    <name type="scientific">Litoribrevibacter albus</name>
    <dbReference type="NCBI Taxonomy" id="1473156"/>
    <lineage>
        <taxon>Bacteria</taxon>
        <taxon>Pseudomonadati</taxon>
        <taxon>Pseudomonadota</taxon>
        <taxon>Gammaproteobacteria</taxon>
        <taxon>Oceanospirillales</taxon>
        <taxon>Oceanospirillaceae</taxon>
        <taxon>Litoribrevibacter</taxon>
    </lineage>
</organism>
<reference evidence="1" key="2">
    <citation type="submission" date="2023-01" db="EMBL/GenBank/DDBJ databases">
        <title>Draft genome sequence of Litoribrevibacter albus strain NBRC 110071.</title>
        <authorList>
            <person name="Sun Q."/>
            <person name="Mori K."/>
        </authorList>
    </citation>
    <scope>NUCLEOTIDE SEQUENCE</scope>
    <source>
        <strain evidence="1">NBRC 110071</strain>
    </source>
</reference>
<dbReference type="AlphaFoldDB" id="A0AA37SAR5"/>
<dbReference type="Gene3D" id="1.10.260.40">
    <property type="entry name" value="lambda repressor-like DNA-binding domains"/>
    <property type="match status" value="1"/>
</dbReference>
<name>A0AA37SAR5_9GAMM</name>
<protein>
    <recommendedName>
        <fullName evidence="3">Helix-turn-helix domain-containing protein</fullName>
    </recommendedName>
</protein>
<reference evidence="1" key="1">
    <citation type="journal article" date="2014" name="Int. J. Syst. Evol. Microbiol.">
        <title>Complete genome sequence of Corynebacterium casei LMG S-19264T (=DSM 44701T), isolated from a smear-ripened cheese.</title>
        <authorList>
            <consortium name="US DOE Joint Genome Institute (JGI-PGF)"/>
            <person name="Walter F."/>
            <person name="Albersmeier A."/>
            <person name="Kalinowski J."/>
            <person name="Ruckert C."/>
        </authorList>
    </citation>
    <scope>NUCLEOTIDE SEQUENCE</scope>
    <source>
        <strain evidence="1">NBRC 110071</strain>
    </source>
</reference>
<dbReference type="Pfam" id="PF15943">
    <property type="entry name" value="YdaS_toxin"/>
    <property type="match status" value="1"/>
</dbReference>
<dbReference type="SUPFAM" id="SSF47413">
    <property type="entry name" value="lambda repressor-like DNA-binding domains"/>
    <property type="match status" value="1"/>
</dbReference>
<evidence type="ECO:0008006" key="3">
    <source>
        <dbReference type="Google" id="ProtNLM"/>
    </source>
</evidence>
<proteinExistence type="predicted"/>
<keyword evidence="2" id="KW-1185">Reference proteome</keyword>
<dbReference type="Proteomes" id="UP001161389">
    <property type="component" value="Unassembled WGS sequence"/>
</dbReference>
<gene>
    <name evidence="1" type="ORF">GCM10007876_21040</name>
</gene>
<comment type="caution">
    <text evidence="1">The sequence shown here is derived from an EMBL/GenBank/DDBJ whole genome shotgun (WGS) entry which is preliminary data.</text>
</comment>
<sequence length="91" mass="10274">MFMLINIVYSNKLGDSRLKAGIKMQRLLEVFESKQNIAELVGITPAAAGRWFKTGQVPAKQVLKIEKLSNGELHCSDIRPDLYPPERFKSV</sequence>
<dbReference type="InterPro" id="IPR031856">
    <property type="entry name" value="YdaS_toxin-like"/>
</dbReference>